<protein>
    <submittedName>
        <fullName evidence="2">Uncharacterized protein</fullName>
    </submittedName>
</protein>
<evidence type="ECO:0000256" key="1">
    <source>
        <dbReference type="SAM" id="Phobius"/>
    </source>
</evidence>
<name>A0A133YH76_9FIRM</name>
<dbReference type="Proteomes" id="UP000070080">
    <property type="component" value="Unassembled WGS sequence"/>
</dbReference>
<dbReference type="EMBL" id="LSCV01000002">
    <property type="protein sequence ID" value="KXB42552.1"/>
    <property type="molecule type" value="Genomic_DNA"/>
</dbReference>
<dbReference type="OrthoDB" id="1847263at2"/>
<feature type="transmembrane region" description="Helical" evidence="1">
    <location>
        <begin position="84"/>
        <end position="105"/>
    </location>
</feature>
<keyword evidence="1" id="KW-1133">Transmembrane helix</keyword>
<comment type="caution">
    <text evidence="2">The sequence shown here is derived from an EMBL/GenBank/DDBJ whole genome shotgun (WGS) entry which is preliminary data.</text>
</comment>
<reference evidence="3" key="1">
    <citation type="submission" date="2016-01" db="EMBL/GenBank/DDBJ databases">
        <authorList>
            <person name="Mitreva M."/>
            <person name="Pepin K.H."/>
            <person name="Mihindukulasuriya K.A."/>
            <person name="Fulton R."/>
            <person name="Fronick C."/>
            <person name="O'Laughlin M."/>
            <person name="Miner T."/>
            <person name="Herter B."/>
            <person name="Rosa B.A."/>
            <person name="Cordes M."/>
            <person name="Tomlinson C."/>
            <person name="Wollam A."/>
            <person name="Palsikar V.B."/>
            <person name="Mardis E.R."/>
            <person name="Wilson R.K."/>
        </authorList>
    </citation>
    <scope>NUCLEOTIDE SEQUENCE [LARGE SCALE GENOMIC DNA]</scope>
    <source>
        <strain evidence="3">KA00274</strain>
    </source>
</reference>
<evidence type="ECO:0000313" key="2">
    <source>
        <dbReference type="EMBL" id="KXB42552.1"/>
    </source>
</evidence>
<feature type="transmembrane region" description="Helical" evidence="1">
    <location>
        <begin position="148"/>
        <end position="177"/>
    </location>
</feature>
<evidence type="ECO:0000313" key="3">
    <source>
        <dbReference type="Proteomes" id="UP000070080"/>
    </source>
</evidence>
<dbReference type="STRING" id="1497955.HMPREF1872_00238"/>
<dbReference type="RefSeq" id="WP_066712678.1">
    <property type="nucleotide sequence ID" value="NZ_CP118869.1"/>
</dbReference>
<organism evidence="2 3">
    <name type="scientific">Amygdalobacter nucleatus</name>
    <dbReference type="NCBI Taxonomy" id="3029274"/>
    <lineage>
        <taxon>Bacteria</taxon>
        <taxon>Bacillati</taxon>
        <taxon>Bacillota</taxon>
        <taxon>Clostridia</taxon>
        <taxon>Eubacteriales</taxon>
        <taxon>Oscillospiraceae</taxon>
        <taxon>Amygdalobacter</taxon>
    </lineage>
</organism>
<sequence length="241" mass="27869">MDFLEGTLLGPLWSDTDYQTRRHTGFNLLISLTFWLYLFYAFYRINSSGTPFLLADNFLNWTFIGCVLFLASPLLCLIYYRCPLVARFAILSVQFGKYVALYLAFFKWLAPSLEIDFANALTSITVFLNDTVGTAIEYYTERYQTSGLFASTAVLGLIALIVGILLLSMCICLPFLYFKLLRWLQAVVDDIMWICVDFSRVLVRKKKIVVPKQMLSLVQHVSRVQRQNEGRHNKKSFKRNK</sequence>
<feature type="transmembrane region" description="Helical" evidence="1">
    <location>
        <begin position="58"/>
        <end position="77"/>
    </location>
</feature>
<feature type="transmembrane region" description="Helical" evidence="1">
    <location>
        <begin position="26"/>
        <end position="46"/>
    </location>
</feature>
<gene>
    <name evidence="2" type="ORF">HMPREF1872_00238</name>
</gene>
<dbReference type="AlphaFoldDB" id="A0A133YH76"/>
<keyword evidence="1" id="KW-0812">Transmembrane</keyword>
<keyword evidence="1" id="KW-0472">Membrane</keyword>
<accession>A0A133YH76</accession>
<proteinExistence type="predicted"/>
<keyword evidence="3" id="KW-1185">Reference proteome</keyword>